<keyword evidence="3" id="KW-1185">Reference proteome</keyword>
<evidence type="ECO:0000313" key="2">
    <source>
        <dbReference type="EMBL" id="KAG9458096.1"/>
    </source>
</evidence>
<dbReference type="EMBL" id="JAINDJ010000002">
    <property type="protein sequence ID" value="KAG9458096.1"/>
    <property type="molecule type" value="Genomic_DNA"/>
</dbReference>
<keyword evidence="1" id="KW-1133">Transmembrane helix</keyword>
<dbReference type="AlphaFoldDB" id="A0AAV7FDE9"/>
<gene>
    <name evidence="2" type="ORF">H6P81_002604</name>
</gene>
<name>A0AAV7FDE9_ARIFI</name>
<reference evidence="2 3" key="1">
    <citation type="submission" date="2021-07" db="EMBL/GenBank/DDBJ databases">
        <title>The Aristolochia fimbriata genome: insights into angiosperm evolution, floral development and chemical biosynthesis.</title>
        <authorList>
            <person name="Jiao Y."/>
        </authorList>
    </citation>
    <scope>NUCLEOTIDE SEQUENCE [LARGE SCALE GENOMIC DNA]</scope>
    <source>
        <strain evidence="2">IBCAS-2021</strain>
        <tissue evidence="2">Leaf</tissue>
    </source>
</reference>
<proteinExistence type="predicted"/>
<protein>
    <submittedName>
        <fullName evidence="2">Uncharacterized protein</fullName>
    </submittedName>
</protein>
<keyword evidence="1" id="KW-0812">Transmembrane</keyword>
<dbReference type="Proteomes" id="UP000825729">
    <property type="component" value="Unassembled WGS sequence"/>
</dbReference>
<accession>A0AAV7FDE9</accession>
<evidence type="ECO:0000256" key="1">
    <source>
        <dbReference type="SAM" id="Phobius"/>
    </source>
</evidence>
<organism evidence="2 3">
    <name type="scientific">Aristolochia fimbriata</name>
    <name type="common">White veined hardy Dutchman's pipe vine</name>
    <dbReference type="NCBI Taxonomy" id="158543"/>
    <lineage>
        <taxon>Eukaryota</taxon>
        <taxon>Viridiplantae</taxon>
        <taxon>Streptophyta</taxon>
        <taxon>Embryophyta</taxon>
        <taxon>Tracheophyta</taxon>
        <taxon>Spermatophyta</taxon>
        <taxon>Magnoliopsida</taxon>
        <taxon>Magnoliidae</taxon>
        <taxon>Piperales</taxon>
        <taxon>Aristolochiaceae</taxon>
        <taxon>Aristolochia</taxon>
    </lineage>
</organism>
<comment type="caution">
    <text evidence="2">The sequence shown here is derived from an EMBL/GenBank/DDBJ whole genome shotgun (WGS) entry which is preliminary data.</text>
</comment>
<keyword evidence="1" id="KW-0472">Membrane</keyword>
<evidence type="ECO:0000313" key="3">
    <source>
        <dbReference type="Proteomes" id="UP000825729"/>
    </source>
</evidence>
<sequence>MRKLQLLYRMLLPPPSKLELLLCSSLLQVGATSLLLPPSSWSYFSAPPSFKLELLLCSSLLQVGATSLLLPPSSWSYFSAPPSFKLECKKLRTNTGSYMAPANVANAADFVVLDIADTKARNTRSGIVKSNHMQLLFTLPVFIDNLIIYIASITLPYLRDIYNS</sequence>
<feature type="transmembrane region" description="Helical" evidence="1">
    <location>
        <begin position="135"/>
        <end position="158"/>
    </location>
</feature>